<dbReference type="STRING" id="1227739.Hsw_1934"/>
<protein>
    <submittedName>
        <fullName evidence="1">Uncharacterized protein</fullName>
    </submittedName>
</protein>
<gene>
    <name evidence="1" type="ORF">Hsw_1934</name>
</gene>
<dbReference type="HOGENOM" id="CLU_2770300_0_0_10"/>
<dbReference type="RefSeq" id="WP_044001934.1">
    <property type="nucleotide sequence ID" value="NZ_CP007145.1"/>
</dbReference>
<evidence type="ECO:0000313" key="1">
    <source>
        <dbReference type="EMBL" id="AHJ97529.1"/>
    </source>
</evidence>
<dbReference type="AlphaFoldDB" id="W8EWT3"/>
<organism evidence="1 2">
    <name type="scientific">Hymenobacter swuensis DY53</name>
    <dbReference type="NCBI Taxonomy" id="1227739"/>
    <lineage>
        <taxon>Bacteria</taxon>
        <taxon>Pseudomonadati</taxon>
        <taxon>Bacteroidota</taxon>
        <taxon>Cytophagia</taxon>
        <taxon>Cytophagales</taxon>
        <taxon>Hymenobacteraceae</taxon>
        <taxon>Hymenobacter</taxon>
    </lineage>
</organism>
<dbReference type="PATRIC" id="fig|1227739.3.peg.2152"/>
<dbReference type="KEGG" id="hsw:Hsw_1934"/>
<dbReference type="EMBL" id="CP007145">
    <property type="protein sequence ID" value="AHJ97529.1"/>
    <property type="molecule type" value="Genomic_DNA"/>
</dbReference>
<keyword evidence="2" id="KW-1185">Reference proteome</keyword>
<dbReference type="Proteomes" id="UP000019423">
    <property type="component" value="Chromosome"/>
</dbReference>
<reference evidence="1 2" key="1">
    <citation type="submission" date="2014-01" db="EMBL/GenBank/DDBJ databases">
        <title>Complete genome sequence of ionizing-radiation resistance bacterium Hymenobacter swuensis DY53.</title>
        <authorList>
            <person name="Jung J.-H."/>
            <person name="Jeong S.-W."/>
            <person name="Joe M.-H."/>
            <person name="Cho y.-j."/>
            <person name="Kim M.-K."/>
            <person name="Lim S.-Y."/>
        </authorList>
    </citation>
    <scope>NUCLEOTIDE SEQUENCE [LARGE SCALE GENOMIC DNA]</scope>
    <source>
        <strain evidence="1 2">DY53</strain>
    </source>
</reference>
<name>W8EWT3_9BACT</name>
<evidence type="ECO:0000313" key="2">
    <source>
        <dbReference type="Proteomes" id="UP000019423"/>
    </source>
</evidence>
<accession>W8EWT3</accession>
<proteinExistence type="predicted"/>
<sequence>MKSYAQKFSRGLPRYDGIGSTISALSISPDTLRAAQDADALLAREWEQEFLPTPPVRPSRPVPAAAWPY</sequence>